<evidence type="ECO:0000259" key="8">
    <source>
        <dbReference type="Pfam" id="PF01694"/>
    </source>
</evidence>
<feature type="transmembrane region" description="Helical" evidence="7">
    <location>
        <begin position="13"/>
        <end position="31"/>
    </location>
</feature>
<keyword evidence="5 7" id="KW-1133">Transmembrane helix</keyword>
<keyword evidence="2" id="KW-1003">Cell membrane</keyword>
<dbReference type="InterPro" id="IPR022764">
    <property type="entry name" value="Peptidase_S54_rhomboid_dom"/>
</dbReference>
<sequence length="259" mass="28848">MIPFQDFPGPRRHMPWMTWGLILVNILIFLYELSLGNRVDELIFAYGVVPVALLHGIPQTALVQAHLAFQTPQPVYFTLITSQFLHAGWLHIGGNMLFLYVFGDNVEDRLGHFPYLCFYLLCGIVAGLVQAVAFPDSTVPSIGASGAIAGVLAAYLVLFPLAGVRTVIFIFFFFTIVTLPAIVLIGLWFVLQLFDGVASLAQVQQGMGGVAYLAHVGGFLTGLIITLILRPWLKPPASISYPSYPYHPYSRENDYRRWW</sequence>
<evidence type="ECO:0000256" key="7">
    <source>
        <dbReference type="SAM" id="Phobius"/>
    </source>
</evidence>
<feature type="transmembrane region" description="Helical" evidence="7">
    <location>
        <begin position="139"/>
        <end position="159"/>
    </location>
</feature>
<keyword evidence="10" id="KW-1185">Reference proteome</keyword>
<dbReference type="GO" id="GO:0016020">
    <property type="term" value="C:membrane"/>
    <property type="evidence" value="ECO:0007669"/>
    <property type="project" value="UniProtKB-SubCell"/>
</dbReference>
<keyword evidence="6 7" id="KW-0472">Membrane</keyword>
<dbReference type="Pfam" id="PF01694">
    <property type="entry name" value="Rhomboid"/>
    <property type="match status" value="1"/>
</dbReference>
<feature type="transmembrane region" description="Helical" evidence="7">
    <location>
        <begin position="75"/>
        <end position="101"/>
    </location>
</feature>
<dbReference type="AlphaFoldDB" id="A0A328VGZ9"/>
<dbReference type="GO" id="GO:0004252">
    <property type="term" value="F:serine-type endopeptidase activity"/>
    <property type="evidence" value="ECO:0007669"/>
    <property type="project" value="InterPro"/>
</dbReference>
<dbReference type="EMBL" id="MCIF01000002">
    <property type="protein sequence ID" value="RAQ95020.1"/>
    <property type="molecule type" value="Genomic_DNA"/>
</dbReference>
<proteinExistence type="predicted"/>
<evidence type="ECO:0000256" key="1">
    <source>
        <dbReference type="ARBA" id="ARBA00004141"/>
    </source>
</evidence>
<protein>
    <recommendedName>
        <fullName evidence="8">Peptidase S54 rhomboid domain-containing protein</fullName>
    </recommendedName>
</protein>
<accession>A0A328VGZ9</accession>
<feature type="transmembrane region" description="Helical" evidence="7">
    <location>
        <begin position="43"/>
        <end position="69"/>
    </location>
</feature>
<name>A0A328VGZ9_9CHLR</name>
<gene>
    <name evidence="9" type="ORF">A4R35_05695</name>
</gene>
<evidence type="ECO:0000313" key="10">
    <source>
        <dbReference type="Proteomes" id="UP000248706"/>
    </source>
</evidence>
<dbReference type="PANTHER" id="PTHR43066:SF26">
    <property type="entry name" value="RHOMBOID PROTEASE GLPG"/>
    <property type="match status" value="1"/>
</dbReference>
<evidence type="ECO:0000256" key="3">
    <source>
        <dbReference type="ARBA" id="ARBA00022519"/>
    </source>
</evidence>
<organism evidence="9 10">
    <name type="scientific">Thermogemmatispora tikiterensis</name>
    <dbReference type="NCBI Taxonomy" id="1825093"/>
    <lineage>
        <taxon>Bacteria</taxon>
        <taxon>Bacillati</taxon>
        <taxon>Chloroflexota</taxon>
        <taxon>Ktedonobacteria</taxon>
        <taxon>Thermogemmatisporales</taxon>
        <taxon>Thermogemmatisporaceae</taxon>
        <taxon>Thermogemmatispora</taxon>
    </lineage>
</organism>
<evidence type="ECO:0000256" key="6">
    <source>
        <dbReference type="ARBA" id="ARBA00023136"/>
    </source>
</evidence>
<dbReference type="RefSeq" id="WP_223258216.1">
    <property type="nucleotide sequence ID" value="NZ_MCIF01000002.1"/>
</dbReference>
<comment type="caution">
    <text evidence="9">The sequence shown here is derived from an EMBL/GenBank/DDBJ whole genome shotgun (WGS) entry which is preliminary data.</text>
</comment>
<feature type="domain" description="Peptidase S54 rhomboid" evidence="8">
    <location>
        <begin position="76"/>
        <end position="230"/>
    </location>
</feature>
<evidence type="ECO:0000256" key="5">
    <source>
        <dbReference type="ARBA" id="ARBA00022989"/>
    </source>
</evidence>
<feature type="transmembrane region" description="Helical" evidence="7">
    <location>
        <begin position="113"/>
        <end position="133"/>
    </location>
</feature>
<keyword evidence="3" id="KW-0997">Cell inner membrane</keyword>
<reference evidence="9 10" key="1">
    <citation type="submission" date="2016-08" db="EMBL/GenBank/DDBJ databases">
        <title>Analysis of Carbohydrate Active Enzymes in Thermogemmatispora T81 Reveals Carbohydrate Degradation Ability.</title>
        <authorList>
            <person name="Tomazini A."/>
            <person name="Lal S."/>
            <person name="Stott M."/>
            <person name="Henrissat B."/>
            <person name="Polikarpov I."/>
            <person name="Sparling R."/>
            <person name="Levin D.B."/>
        </authorList>
    </citation>
    <scope>NUCLEOTIDE SEQUENCE [LARGE SCALE GENOMIC DNA]</scope>
    <source>
        <strain evidence="9 10">T81</strain>
    </source>
</reference>
<dbReference type="Proteomes" id="UP000248706">
    <property type="component" value="Unassembled WGS sequence"/>
</dbReference>
<dbReference type="Gene3D" id="1.20.1540.10">
    <property type="entry name" value="Rhomboid-like"/>
    <property type="match status" value="1"/>
</dbReference>
<feature type="transmembrane region" description="Helical" evidence="7">
    <location>
        <begin position="210"/>
        <end position="229"/>
    </location>
</feature>
<evidence type="ECO:0000313" key="9">
    <source>
        <dbReference type="EMBL" id="RAQ95020.1"/>
    </source>
</evidence>
<dbReference type="PANTHER" id="PTHR43066">
    <property type="entry name" value="RHOMBOID-RELATED PROTEIN"/>
    <property type="match status" value="1"/>
</dbReference>
<dbReference type="FunFam" id="1.20.1540.10:FF:000027">
    <property type="entry name" value="Rhomboid family intramembrane serine protease"/>
    <property type="match status" value="1"/>
</dbReference>
<keyword evidence="4 7" id="KW-0812">Transmembrane</keyword>
<feature type="transmembrane region" description="Helical" evidence="7">
    <location>
        <begin position="166"/>
        <end position="190"/>
    </location>
</feature>
<evidence type="ECO:0000256" key="2">
    <source>
        <dbReference type="ARBA" id="ARBA00022475"/>
    </source>
</evidence>
<evidence type="ECO:0000256" key="4">
    <source>
        <dbReference type="ARBA" id="ARBA00022692"/>
    </source>
</evidence>
<dbReference type="InterPro" id="IPR035952">
    <property type="entry name" value="Rhomboid-like_sf"/>
</dbReference>
<comment type="subcellular location">
    <subcellularLocation>
        <location evidence="1">Membrane</location>
        <topology evidence="1">Multi-pass membrane protein</topology>
    </subcellularLocation>
</comment>
<dbReference type="SUPFAM" id="SSF144091">
    <property type="entry name" value="Rhomboid-like"/>
    <property type="match status" value="1"/>
</dbReference>